<feature type="compositionally biased region" description="Low complexity" evidence="1">
    <location>
        <begin position="137"/>
        <end position="162"/>
    </location>
</feature>
<keyword evidence="3" id="KW-1185">Reference proteome</keyword>
<name>A0A183TAB3_SCHSO</name>
<feature type="compositionally biased region" description="Basic and acidic residues" evidence="1">
    <location>
        <begin position="23"/>
        <end position="32"/>
    </location>
</feature>
<proteinExistence type="predicted"/>
<reference evidence="2 3" key="2">
    <citation type="submission" date="2018-11" db="EMBL/GenBank/DDBJ databases">
        <authorList>
            <consortium name="Pathogen Informatics"/>
        </authorList>
    </citation>
    <scope>NUCLEOTIDE SEQUENCE [LARGE SCALE GENOMIC DNA]</scope>
    <source>
        <strain evidence="2 3">NST_G2</strain>
    </source>
</reference>
<feature type="region of interest" description="Disordered" evidence="1">
    <location>
        <begin position="89"/>
        <end position="111"/>
    </location>
</feature>
<dbReference type="Proteomes" id="UP000275846">
    <property type="component" value="Unassembled WGS sequence"/>
</dbReference>
<reference evidence="4" key="1">
    <citation type="submission" date="2016-06" db="UniProtKB">
        <authorList>
            <consortium name="WormBaseParasite"/>
        </authorList>
    </citation>
    <scope>IDENTIFICATION</scope>
</reference>
<evidence type="ECO:0000313" key="2">
    <source>
        <dbReference type="EMBL" id="VDL99796.1"/>
    </source>
</evidence>
<feature type="compositionally biased region" description="Gly residues" evidence="1">
    <location>
        <begin position="63"/>
        <end position="75"/>
    </location>
</feature>
<dbReference type="AlphaFoldDB" id="A0A183TAB3"/>
<evidence type="ECO:0000313" key="3">
    <source>
        <dbReference type="Proteomes" id="UP000275846"/>
    </source>
</evidence>
<evidence type="ECO:0000313" key="4">
    <source>
        <dbReference type="WBParaSite" id="SSLN_0001391501-mRNA-1"/>
    </source>
</evidence>
<feature type="region of interest" description="Disordered" evidence="1">
    <location>
        <begin position="1"/>
        <end position="77"/>
    </location>
</feature>
<evidence type="ECO:0000256" key="1">
    <source>
        <dbReference type="SAM" id="MobiDB-lite"/>
    </source>
</evidence>
<feature type="region of interest" description="Disordered" evidence="1">
    <location>
        <begin position="128"/>
        <end position="201"/>
    </location>
</feature>
<sequence>MVPYLEPSSPRPFLLTLPSSRRTAPEKLEQRAKPKRRKQHSIDDGSQSAPTGTGRLSCEGVPRGVGGGGGDGGGLSSATLAQQLAAAAAAASATDCMGGQQSPASPSRHTAYLGSDCRILSGSAGSAVGFPSHSNLQQPQPTAQQPPMLRHVPSSVSSASPSIGAALQLGSEHHDSSAAATTSRKPSTSSSGGESSRTPSSVGFFARITPPVLPLLHASLPPSHSLLCVRAERAVYAPLRTVL</sequence>
<feature type="compositionally biased region" description="Low complexity" evidence="1">
    <location>
        <begin position="177"/>
        <end position="201"/>
    </location>
</feature>
<feature type="compositionally biased region" description="Polar residues" evidence="1">
    <location>
        <begin position="99"/>
        <end position="108"/>
    </location>
</feature>
<protein>
    <submittedName>
        <fullName evidence="2 4">Uncharacterized protein</fullName>
    </submittedName>
</protein>
<gene>
    <name evidence="2" type="ORF">SSLN_LOCUS13411</name>
</gene>
<dbReference type="EMBL" id="UYSU01038063">
    <property type="protein sequence ID" value="VDL99796.1"/>
    <property type="molecule type" value="Genomic_DNA"/>
</dbReference>
<organism evidence="4">
    <name type="scientific">Schistocephalus solidus</name>
    <name type="common">Tapeworm</name>
    <dbReference type="NCBI Taxonomy" id="70667"/>
    <lineage>
        <taxon>Eukaryota</taxon>
        <taxon>Metazoa</taxon>
        <taxon>Spiralia</taxon>
        <taxon>Lophotrochozoa</taxon>
        <taxon>Platyhelminthes</taxon>
        <taxon>Cestoda</taxon>
        <taxon>Eucestoda</taxon>
        <taxon>Diphyllobothriidea</taxon>
        <taxon>Diphyllobothriidae</taxon>
        <taxon>Schistocephalus</taxon>
    </lineage>
</organism>
<accession>A0A183TAB3</accession>
<dbReference type="WBParaSite" id="SSLN_0001391501-mRNA-1">
    <property type="protein sequence ID" value="SSLN_0001391501-mRNA-1"/>
    <property type="gene ID" value="SSLN_0001391501"/>
</dbReference>